<keyword evidence="2" id="KW-1185">Reference proteome</keyword>
<evidence type="ECO:0000313" key="2">
    <source>
        <dbReference type="Proteomes" id="UP000314294"/>
    </source>
</evidence>
<dbReference type="Proteomes" id="UP000314294">
    <property type="component" value="Unassembled WGS sequence"/>
</dbReference>
<sequence length="288" mass="31748">MSPALLRWDGASSFRGLPSHSRRSSSLLRNVRGNKTASIHQLVAEVVVARRFGDDRRDVGDGNVRKVQEAELNLHREQDLQLAAHRFTAHLPAQENAQSIRPQAELSERGSQRGNRLHLYSIYNAHREEETLMKTSKAHICSGGGDEVQAGLFNIICDAKCQVQHLLQWETGELLTLLCLPLFSFMWGQSFPVSKPLISATGTERGGSGTKRRALTLFLKSSREVGLLDSVLVICSLTTCITWGRRQGDKGTRDSTLGRGVWSKTKGRSAGLALSPLARSRKVTGSHD</sequence>
<accession>A0A4Z2HRA9</accession>
<evidence type="ECO:0000313" key="1">
    <source>
        <dbReference type="EMBL" id="TNN68247.1"/>
    </source>
</evidence>
<protein>
    <submittedName>
        <fullName evidence="1">Uncharacterized protein</fullName>
    </submittedName>
</protein>
<proteinExistence type="predicted"/>
<comment type="caution">
    <text evidence="1">The sequence shown here is derived from an EMBL/GenBank/DDBJ whole genome shotgun (WGS) entry which is preliminary data.</text>
</comment>
<name>A0A4Z2HRA9_9TELE</name>
<dbReference type="AlphaFoldDB" id="A0A4Z2HRA9"/>
<dbReference type="EMBL" id="SRLO01000193">
    <property type="protein sequence ID" value="TNN68247.1"/>
    <property type="molecule type" value="Genomic_DNA"/>
</dbReference>
<organism evidence="1 2">
    <name type="scientific">Liparis tanakae</name>
    <name type="common">Tanaka's snailfish</name>
    <dbReference type="NCBI Taxonomy" id="230148"/>
    <lineage>
        <taxon>Eukaryota</taxon>
        <taxon>Metazoa</taxon>
        <taxon>Chordata</taxon>
        <taxon>Craniata</taxon>
        <taxon>Vertebrata</taxon>
        <taxon>Euteleostomi</taxon>
        <taxon>Actinopterygii</taxon>
        <taxon>Neopterygii</taxon>
        <taxon>Teleostei</taxon>
        <taxon>Neoteleostei</taxon>
        <taxon>Acanthomorphata</taxon>
        <taxon>Eupercaria</taxon>
        <taxon>Perciformes</taxon>
        <taxon>Cottioidei</taxon>
        <taxon>Cottales</taxon>
        <taxon>Liparidae</taxon>
        <taxon>Liparis</taxon>
    </lineage>
</organism>
<gene>
    <name evidence="1" type="ORF">EYF80_021569</name>
</gene>
<reference evidence="1 2" key="1">
    <citation type="submission" date="2019-03" db="EMBL/GenBank/DDBJ databases">
        <title>First draft genome of Liparis tanakae, snailfish: a comprehensive survey of snailfish specific genes.</title>
        <authorList>
            <person name="Kim W."/>
            <person name="Song I."/>
            <person name="Jeong J.-H."/>
            <person name="Kim D."/>
            <person name="Kim S."/>
            <person name="Ryu S."/>
            <person name="Song J.Y."/>
            <person name="Lee S.K."/>
        </authorList>
    </citation>
    <scope>NUCLEOTIDE SEQUENCE [LARGE SCALE GENOMIC DNA]</scope>
    <source>
        <tissue evidence="1">Muscle</tissue>
    </source>
</reference>